<feature type="region of interest" description="Disordered" evidence="1">
    <location>
        <begin position="75"/>
        <end position="110"/>
    </location>
</feature>
<evidence type="ECO:0000313" key="3">
    <source>
        <dbReference type="EMBL" id="TFK23208.1"/>
    </source>
</evidence>
<dbReference type="EMBL" id="ML210223">
    <property type="protein sequence ID" value="TFK23208.1"/>
    <property type="molecule type" value="Genomic_DNA"/>
</dbReference>
<keyword evidence="2" id="KW-0732">Signal</keyword>
<accession>A0A5C3L4R8</accession>
<evidence type="ECO:0000256" key="1">
    <source>
        <dbReference type="SAM" id="MobiDB-lite"/>
    </source>
</evidence>
<gene>
    <name evidence="3" type="ORF">FA15DRAFT_705668</name>
</gene>
<evidence type="ECO:0000256" key="2">
    <source>
        <dbReference type="SAM" id="SignalP"/>
    </source>
</evidence>
<keyword evidence="4" id="KW-1185">Reference proteome</keyword>
<feature type="compositionally biased region" description="Basic and acidic residues" evidence="1">
    <location>
        <begin position="85"/>
        <end position="96"/>
    </location>
</feature>
<dbReference type="Proteomes" id="UP000307440">
    <property type="component" value="Unassembled WGS sequence"/>
</dbReference>
<evidence type="ECO:0000313" key="4">
    <source>
        <dbReference type="Proteomes" id="UP000307440"/>
    </source>
</evidence>
<feature type="signal peptide" evidence="2">
    <location>
        <begin position="1"/>
        <end position="21"/>
    </location>
</feature>
<feature type="chain" id="PRO_5022737125" description="Acid protease" evidence="2">
    <location>
        <begin position="22"/>
        <end position="291"/>
    </location>
</feature>
<dbReference type="OrthoDB" id="4584900at2759"/>
<proteinExistence type="predicted"/>
<sequence length="291" mass="31115">MRFQLVSATLIACFLATSTTALTISELLDKSGFNVKGPSVRNDEGYRKLAELTKSLPTRVKPAVRKSALTNAQRLARGLSLNPPKRRDEQVAKRQEPSPGPPVTDIGSATVNDENGDFVGYVSNTFLLSGFMEITTNPSQALTLSVTYDSLAANPQNLQISGPGMPAGFPLFGLIQGWGNTDGNIGTGSANYLYLGGVAAPGVPPLQPGAELPNTWTGVTALDRLVQTDVWSFNPVTWELTASWVNTDLTVTPATLYMQDNVLLGLGDPAVFGDEYPEPLTPFTLYIRPVG</sequence>
<reference evidence="3 4" key="1">
    <citation type="journal article" date="2019" name="Nat. Ecol. Evol.">
        <title>Megaphylogeny resolves global patterns of mushroom evolution.</title>
        <authorList>
            <person name="Varga T."/>
            <person name="Krizsan K."/>
            <person name="Foldi C."/>
            <person name="Dima B."/>
            <person name="Sanchez-Garcia M."/>
            <person name="Sanchez-Ramirez S."/>
            <person name="Szollosi G.J."/>
            <person name="Szarkandi J.G."/>
            <person name="Papp V."/>
            <person name="Albert L."/>
            <person name="Andreopoulos W."/>
            <person name="Angelini C."/>
            <person name="Antonin V."/>
            <person name="Barry K.W."/>
            <person name="Bougher N.L."/>
            <person name="Buchanan P."/>
            <person name="Buyck B."/>
            <person name="Bense V."/>
            <person name="Catcheside P."/>
            <person name="Chovatia M."/>
            <person name="Cooper J."/>
            <person name="Damon W."/>
            <person name="Desjardin D."/>
            <person name="Finy P."/>
            <person name="Geml J."/>
            <person name="Haridas S."/>
            <person name="Hughes K."/>
            <person name="Justo A."/>
            <person name="Karasinski D."/>
            <person name="Kautmanova I."/>
            <person name="Kiss B."/>
            <person name="Kocsube S."/>
            <person name="Kotiranta H."/>
            <person name="LaButti K.M."/>
            <person name="Lechner B.E."/>
            <person name="Liimatainen K."/>
            <person name="Lipzen A."/>
            <person name="Lukacs Z."/>
            <person name="Mihaltcheva S."/>
            <person name="Morgado L.N."/>
            <person name="Niskanen T."/>
            <person name="Noordeloos M.E."/>
            <person name="Ohm R.A."/>
            <person name="Ortiz-Santana B."/>
            <person name="Ovrebo C."/>
            <person name="Racz N."/>
            <person name="Riley R."/>
            <person name="Savchenko A."/>
            <person name="Shiryaev A."/>
            <person name="Soop K."/>
            <person name="Spirin V."/>
            <person name="Szebenyi C."/>
            <person name="Tomsovsky M."/>
            <person name="Tulloss R.E."/>
            <person name="Uehling J."/>
            <person name="Grigoriev I.V."/>
            <person name="Vagvolgyi C."/>
            <person name="Papp T."/>
            <person name="Martin F.M."/>
            <person name="Miettinen O."/>
            <person name="Hibbett D.S."/>
            <person name="Nagy L.G."/>
        </authorList>
    </citation>
    <scope>NUCLEOTIDE SEQUENCE [LARGE SCALE GENOMIC DNA]</scope>
    <source>
        <strain evidence="3 4">CBS 121175</strain>
    </source>
</reference>
<evidence type="ECO:0008006" key="5">
    <source>
        <dbReference type="Google" id="ProtNLM"/>
    </source>
</evidence>
<dbReference type="AlphaFoldDB" id="A0A5C3L4R8"/>
<name>A0A5C3L4R8_COPMA</name>
<protein>
    <recommendedName>
        <fullName evidence="5">Acid protease</fullName>
    </recommendedName>
</protein>
<organism evidence="3 4">
    <name type="scientific">Coprinopsis marcescibilis</name>
    <name type="common">Agaric fungus</name>
    <name type="synonym">Psathyrella marcescibilis</name>
    <dbReference type="NCBI Taxonomy" id="230819"/>
    <lineage>
        <taxon>Eukaryota</taxon>
        <taxon>Fungi</taxon>
        <taxon>Dikarya</taxon>
        <taxon>Basidiomycota</taxon>
        <taxon>Agaricomycotina</taxon>
        <taxon>Agaricomycetes</taxon>
        <taxon>Agaricomycetidae</taxon>
        <taxon>Agaricales</taxon>
        <taxon>Agaricineae</taxon>
        <taxon>Psathyrellaceae</taxon>
        <taxon>Coprinopsis</taxon>
    </lineage>
</organism>
<dbReference type="STRING" id="230819.A0A5C3L4R8"/>